<evidence type="ECO:0000313" key="2">
    <source>
        <dbReference type="Proteomes" id="UP000075604"/>
    </source>
</evidence>
<gene>
    <name evidence="1" type="ORF">BE04_15535</name>
</gene>
<accession>A0A150P0B3</accession>
<evidence type="ECO:0000313" key="1">
    <source>
        <dbReference type="EMBL" id="KYF48123.1"/>
    </source>
</evidence>
<dbReference type="AlphaFoldDB" id="A0A150P0B3"/>
<comment type="caution">
    <text evidence="1">The sequence shown here is derived from an EMBL/GenBank/DDBJ whole genome shotgun (WGS) entry which is preliminary data.</text>
</comment>
<proteinExistence type="predicted"/>
<name>A0A150P0B3_SORCE</name>
<organism evidence="1 2">
    <name type="scientific">Sorangium cellulosum</name>
    <name type="common">Polyangium cellulosum</name>
    <dbReference type="NCBI Taxonomy" id="56"/>
    <lineage>
        <taxon>Bacteria</taxon>
        <taxon>Pseudomonadati</taxon>
        <taxon>Myxococcota</taxon>
        <taxon>Polyangia</taxon>
        <taxon>Polyangiales</taxon>
        <taxon>Polyangiaceae</taxon>
        <taxon>Sorangium</taxon>
    </lineage>
</organism>
<dbReference type="Proteomes" id="UP000075604">
    <property type="component" value="Unassembled WGS sequence"/>
</dbReference>
<protein>
    <submittedName>
        <fullName evidence="1">Uncharacterized protein</fullName>
    </submittedName>
</protein>
<dbReference type="EMBL" id="JELX01004428">
    <property type="protein sequence ID" value="KYF48123.1"/>
    <property type="molecule type" value="Genomic_DNA"/>
</dbReference>
<sequence>MRRMANDVNEGATTTADVEVREVDDSVLKDLESKYADVACPMHGGPPTFELASDGSVVERFCCPALLSIVRELQVAAGERPPPPDEGE</sequence>
<reference evidence="1 2" key="1">
    <citation type="submission" date="2014-02" db="EMBL/GenBank/DDBJ databases">
        <title>The small core and large imbalanced accessory genome model reveals a collaborative survival strategy of Sorangium cellulosum strains in nature.</title>
        <authorList>
            <person name="Han K."/>
            <person name="Peng R."/>
            <person name="Blom J."/>
            <person name="Li Y.-Z."/>
        </authorList>
    </citation>
    <scope>NUCLEOTIDE SEQUENCE [LARGE SCALE GENOMIC DNA]</scope>
    <source>
        <strain evidence="1 2">So0157-18</strain>
    </source>
</reference>